<proteinExistence type="predicted"/>
<comment type="caution">
    <text evidence="1">The sequence shown here is derived from an EMBL/GenBank/DDBJ whole genome shotgun (WGS) entry which is preliminary data.</text>
</comment>
<evidence type="ECO:0000313" key="2">
    <source>
        <dbReference type="Proteomes" id="UP001054821"/>
    </source>
</evidence>
<keyword evidence="2" id="KW-1185">Reference proteome</keyword>
<evidence type="ECO:0000313" key="1">
    <source>
        <dbReference type="EMBL" id="KAI5338206.1"/>
    </source>
</evidence>
<protein>
    <submittedName>
        <fullName evidence="1">Uncharacterized protein</fullName>
    </submittedName>
</protein>
<reference evidence="1 2" key="1">
    <citation type="journal article" date="2022" name="G3 (Bethesda)">
        <title>Whole-genome sequence and methylome profiling of the almond [Prunus dulcis (Mill.) D.A. Webb] cultivar 'Nonpareil'.</title>
        <authorList>
            <person name="D'Amico-Willman K.M."/>
            <person name="Ouma W.Z."/>
            <person name="Meulia T."/>
            <person name="Sideli G.M."/>
            <person name="Gradziel T.M."/>
            <person name="Fresnedo-Ramirez J."/>
        </authorList>
    </citation>
    <scope>NUCLEOTIDE SEQUENCE [LARGE SCALE GENOMIC DNA]</scope>
    <source>
        <strain evidence="1">Clone GOH B32 T37-40</strain>
    </source>
</reference>
<dbReference type="AlphaFoldDB" id="A0AAD4W9T2"/>
<sequence>MSTTHLAYVRRRVDEMKVTRLVNSHGWRHRHRHLGLAVAQRRRPRGYVAALQFEQPHGTAAAAFRLLQQLFGKVA</sequence>
<name>A0AAD4W9T2_PRUDU</name>
<organism evidence="1 2">
    <name type="scientific">Prunus dulcis</name>
    <name type="common">Almond</name>
    <name type="synonym">Amygdalus dulcis</name>
    <dbReference type="NCBI Taxonomy" id="3755"/>
    <lineage>
        <taxon>Eukaryota</taxon>
        <taxon>Viridiplantae</taxon>
        <taxon>Streptophyta</taxon>
        <taxon>Embryophyta</taxon>
        <taxon>Tracheophyta</taxon>
        <taxon>Spermatophyta</taxon>
        <taxon>Magnoliopsida</taxon>
        <taxon>eudicotyledons</taxon>
        <taxon>Gunneridae</taxon>
        <taxon>Pentapetalae</taxon>
        <taxon>rosids</taxon>
        <taxon>fabids</taxon>
        <taxon>Rosales</taxon>
        <taxon>Rosaceae</taxon>
        <taxon>Amygdaloideae</taxon>
        <taxon>Amygdaleae</taxon>
        <taxon>Prunus</taxon>
    </lineage>
</organism>
<dbReference type="Proteomes" id="UP001054821">
    <property type="component" value="Chromosome 3"/>
</dbReference>
<dbReference type="EMBL" id="JAJFAZ020000003">
    <property type="protein sequence ID" value="KAI5338206.1"/>
    <property type="molecule type" value="Genomic_DNA"/>
</dbReference>
<gene>
    <name evidence="1" type="ORF">L3X38_017477</name>
</gene>
<accession>A0AAD4W9T2</accession>